<proteinExistence type="inferred from homology"/>
<evidence type="ECO:0000256" key="8">
    <source>
        <dbReference type="ARBA" id="ARBA00023146"/>
    </source>
</evidence>
<evidence type="ECO:0000256" key="2">
    <source>
        <dbReference type="ARBA" id="ARBA00005594"/>
    </source>
</evidence>
<dbReference type="Proteomes" id="UP000694844">
    <property type="component" value="Chromosome 6"/>
</dbReference>
<dbReference type="RefSeq" id="XP_022289669.1">
    <property type="nucleotide sequence ID" value="XM_022433961.1"/>
</dbReference>
<dbReference type="InterPro" id="IPR050203">
    <property type="entry name" value="Trp-tRNA_synthetase"/>
</dbReference>
<keyword evidence="5 14" id="KW-0547">Nucleotide-binding</keyword>
<dbReference type="AlphaFoldDB" id="A0A8B8AI32"/>
<evidence type="ECO:0000256" key="10">
    <source>
        <dbReference type="ARBA" id="ARBA00049929"/>
    </source>
</evidence>
<dbReference type="GO" id="GO:0005524">
    <property type="term" value="F:ATP binding"/>
    <property type="evidence" value="ECO:0007669"/>
    <property type="project" value="UniProtKB-KW"/>
</dbReference>
<keyword evidence="6 14" id="KW-0067">ATP-binding</keyword>
<evidence type="ECO:0000313" key="16">
    <source>
        <dbReference type="RefSeq" id="XP_022289669.1"/>
    </source>
</evidence>
<dbReference type="NCBIfam" id="TIGR00233">
    <property type="entry name" value="trpS"/>
    <property type="match status" value="1"/>
</dbReference>
<keyword evidence="8 14" id="KW-0030">Aminoacyl-tRNA synthetase</keyword>
<sequence>MALRQRTALLLRRTRLCAETAGYRRMTTKRRHREVVPDEEVQVFSGIQPTGIPHLGNYLGVIKMWVRLQEQYHNIMYSVVDLHAITVRQDPSELRENIFKMVACLLACGIDPEKSVLFLQSQVRQHTELCWILGCITTNARLGLLPQWKEKSKDNTRTPSVGLYTYPVLQAADILLYKSTHIPIGEDQKQHLALCEDLAISFNNKFGKVFRVPQILYSETARIKSLRHPEYKMSKSDKSPKGRIDLTDSNEDISAKIKMAVTDFTSQISYDRANRPGVTNLIDIHAACTGETPEKICETYSSLSTAEYKALLADIVISEIQPIRERILWLLSDKSHLQSVLNQGQEVASVIAEDTMKDVRRLVGFI</sequence>
<keyword evidence="4 14" id="KW-0436">Ligase</keyword>
<organism evidence="15 16">
    <name type="scientific">Crassostrea virginica</name>
    <name type="common">Eastern oyster</name>
    <dbReference type="NCBI Taxonomy" id="6565"/>
    <lineage>
        <taxon>Eukaryota</taxon>
        <taxon>Metazoa</taxon>
        <taxon>Spiralia</taxon>
        <taxon>Lophotrochozoa</taxon>
        <taxon>Mollusca</taxon>
        <taxon>Bivalvia</taxon>
        <taxon>Autobranchia</taxon>
        <taxon>Pteriomorphia</taxon>
        <taxon>Ostreida</taxon>
        <taxon>Ostreoidea</taxon>
        <taxon>Ostreidae</taxon>
        <taxon>Crassostrea</taxon>
    </lineage>
</organism>
<dbReference type="InterPro" id="IPR024109">
    <property type="entry name" value="Trp-tRNA-ligase_bac-type"/>
</dbReference>
<evidence type="ECO:0000256" key="13">
    <source>
        <dbReference type="ARBA" id="ARBA00080951"/>
    </source>
</evidence>
<evidence type="ECO:0000256" key="1">
    <source>
        <dbReference type="ARBA" id="ARBA00004305"/>
    </source>
</evidence>
<dbReference type="PANTHER" id="PTHR43766:SF1">
    <property type="entry name" value="TRYPTOPHAN--TRNA LIGASE, MITOCHONDRIAL"/>
    <property type="match status" value="1"/>
</dbReference>
<dbReference type="HAMAP" id="MF_00140_B">
    <property type="entry name" value="Trp_tRNA_synth_B"/>
    <property type="match status" value="1"/>
</dbReference>
<evidence type="ECO:0000313" key="15">
    <source>
        <dbReference type="Proteomes" id="UP000694844"/>
    </source>
</evidence>
<dbReference type="FunFam" id="3.40.50.620:FF:000082">
    <property type="entry name" value="MSW1p Mitochondrial tryptophanyl-tRNA synthetase"/>
    <property type="match status" value="1"/>
</dbReference>
<dbReference type="EC" id="6.1.1.2" evidence="3"/>
<evidence type="ECO:0000256" key="6">
    <source>
        <dbReference type="ARBA" id="ARBA00022840"/>
    </source>
</evidence>
<dbReference type="KEGG" id="cvn:111101460"/>
<comment type="subcellular location">
    <subcellularLocation>
        <location evidence="1">Mitochondrion matrix</location>
    </subcellularLocation>
</comment>
<comment type="similarity">
    <text evidence="2 14">Belongs to the class-I aminoacyl-tRNA synthetase family.</text>
</comment>
<dbReference type="InterPro" id="IPR001412">
    <property type="entry name" value="aa-tRNA-synth_I_CS"/>
</dbReference>
<dbReference type="InterPro" id="IPR002305">
    <property type="entry name" value="aa-tRNA-synth_Ic"/>
</dbReference>
<dbReference type="PROSITE" id="PS00178">
    <property type="entry name" value="AA_TRNA_LIGASE_I"/>
    <property type="match status" value="1"/>
</dbReference>
<evidence type="ECO:0000256" key="12">
    <source>
        <dbReference type="ARBA" id="ARBA00069760"/>
    </source>
</evidence>
<dbReference type="Pfam" id="PF00579">
    <property type="entry name" value="tRNA-synt_1b"/>
    <property type="match status" value="1"/>
</dbReference>
<dbReference type="InterPro" id="IPR002306">
    <property type="entry name" value="Trp-tRNA-ligase"/>
</dbReference>
<evidence type="ECO:0000256" key="14">
    <source>
        <dbReference type="RuleBase" id="RU363036"/>
    </source>
</evidence>
<gene>
    <name evidence="16" type="primary">LOC111101460</name>
</gene>
<accession>A0A8B8AI32</accession>
<protein>
    <recommendedName>
        <fullName evidence="12">Tryptophan--tRNA ligase, mitochondrial</fullName>
        <ecNumber evidence="3">6.1.1.2</ecNumber>
    </recommendedName>
    <alternativeName>
        <fullName evidence="13">(Mt)TrpRS</fullName>
    </alternativeName>
    <alternativeName>
        <fullName evidence="9">Tryptophanyl-tRNA synthetase</fullName>
    </alternativeName>
</protein>
<comment type="function">
    <text evidence="11">Catalyzes the attachment of tryptophan to tRNA(Trp) in a two-step reaction: tryptophan is first activated by ATP to form Trp-AMP and then transferred to the acceptor end of tRNA(Trp).</text>
</comment>
<dbReference type="GO" id="GO:0005759">
    <property type="term" value="C:mitochondrial matrix"/>
    <property type="evidence" value="ECO:0007669"/>
    <property type="project" value="UniProtKB-SubCell"/>
</dbReference>
<evidence type="ECO:0000256" key="7">
    <source>
        <dbReference type="ARBA" id="ARBA00022917"/>
    </source>
</evidence>
<name>A0A8B8AI32_CRAVI</name>
<evidence type="ECO:0000256" key="11">
    <source>
        <dbReference type="ARBA" id="ARBA00059972"/>
    </source>
</evidence>
<dbReference type="SUPFAM" id="SSF52374">
    <property type="entry name" value="Nucleotidylyl transferase"/>
    <property type="match status" value="1"/>
</dbReference>
<evidence type="ECO:0000256" key="5">
    <source>
        <dbReference type="ARBA" id="ARBA00022741"/>
    </source>
</evidence>
<dbReference type="InterPro" id="IPR014729">
    <property type="entry name" value="Rossmann-like_a/b/a_fold"/>
</dbReference>
<comment type="catalytic activity">
    <reaction evidence="10">
        <text>tRNA(Trp) + L-tryptophan + ATP = L-tryptophyl-tRNA(Trp) + AMP + diphosphate + H(+)</text>
        <dbReference type="Rhea" id="RHEA:24080"/>
        <dbReference type="Rhea" id="RHEA-COMP:9671"/>
        <dbReference type="Rhea" id="RHEA-COMP:9705"/>
        <dbReference type="ChEBI" id="CHEBI:15378"/>
        <dbReference type="ChEBI" id="CHEBI:30616"/>
        <dbReference type="ChEBI" id="CHEBI:33019"/>
        <dbReference type="ChEBI" id="CHEBI:57912"/>
        <dbReference type="ChEBI" id="CHEBI:78442"/>
        <dbReference type="ChEBI" id="CHEBI:78535"/>
        <dbReference type="ChEBI" id="CHEBI:456215"/>
        <dbReference type="EC" id="6.1.1.2"/>
    </reaction>
</comment>
<evidence type="ECO:0000256" key="9">
    <source>
        <dbReference type="ARBA" id="ARBA00030268"/>
    </source>
</evidence>
<dbReference type="GO" id="GO:0070183">
    <property type="term" value="P:mitochondrial tryptophanyl-tRNA aminoacylation"/>
    <property type="evidence" value="ECO:0007669"/>
    <property type="project" value="TreeGrafter"/>
</dbReference>
<dbReference type="OrthoDB" id="15808at2759"/>
<dbReference type="PANTHER" id="PTHR43766">
    <property type="entry name" value="TRYPTOPHAN--TRNA LIGASE, MITOCHONDRIAL"/>
    <property type="match status" value="1"/>
</dbReference>
<evidence type="ECO:0000256" key="3">
    <source>
        <dbReference type="ARBA" id="ARBA00013161"/>
    </source>
</evidence>
<dbReference type="PRINTS" id="PR01039">
    <property type="entry name" value="TRNASYNTHTRP"/>
</dbReference>
<dbReference type="GO" id="GO:0004830">
    <property type="term" value="F:tryptophan-tRNA ligase activity"/>
    <property type="evidence" value="ECO:0007669"/>
    <property type="project" value="UniProtKB-EC"/>
</dbReference>
<dbReference type="CDD" id="cd00806">
    <property type="entry name" value="TrpRS_core"/>
    <property type="match status" value="1"/>
</dbReference>
<reference evidence="16" key="1">
    <citation type="submission" date="2025-08" db="UniProtKB">
        <authorList>
            <consortium name="RefSeq"/>
        </authorList>
    </citation>
    <scope>IDENTIFICATION</scope>
    <source>
        <tissue evidence="16">Whole sample</tissue>
    </source>
</reference>
<dbReference type="Gene3D" id="1.10.240.10">
    <property type="entry name" value="Tyrosyl-Transfer RNA Synthetase"/>
    <property type="match status" value="1"/>
</dbReference>
<dbReference type="Gene3D" id="3.40.50.620">
    <property type="entry name" value="HUPs"/>
    <property type="match status" value="1"/>
</dbReference>
<keyword evidence="7 14" id="KW-0648">Protein biosynthesis</keyword>
<dbReference type="GeneID" id="111101460"/>
<keyword evidence="15" id="KW-1185">Reference proteome</keyword>
<dbReference type="FunFam" id="1.10.240.10:FF:000002">
    <property type="entry name" value="Tryptophan--tRNA ligase"/>
    <property type="match status" value="1"/>
</dbReference>
<evidence type="ECO:0000256" key="4">
    <source>
        <dbReference type="ARBA" id="ARBA00022598"/>
    </source>
</evidence>